<dbReference type="OrthoDB" id="6677713at2"/>
<feature type="signal peptide" evidence="1">
    <location>
        <begin position="1"/>
        <end position="19"/>
    </location>
</feature>
<evidence type="ECO:0000313" key="4">
    <source>
        <dbReference type="Proteomes" id="UP000309747"/>
    </source>
</evidence>
<dbReference type="InterPro" id="IPR000845">
    <property type="entry name" value="Nucleoside_phosphorylase_d"/>
</dbReference>
<dbReference type="CDD" id="cd09008">
    <property type="entry name" value="MTAN"/>
    <property type="match status" value="1"/>
</dbReference>
<evidence type="ECO:0000259" key="2">
    <source>
        <dbReference type="Pfam" id="PF01048"/>
    </source>
</evidence>
<gene>
    <name evidence="3" type="ORF">FA743_06840</name>
</gene>
<dbReference type="EMBL" id="SUNI01000004">
    <property type="protein sequence ID" value="TJZ92578.1"/>
    <property type="molecule type" value="Genomic_DNA"/>
</dbReference>
<dbReference type="RefSeq" id="WP_136885130.1">
    <property type="nucleotide sequence ID" value="NZ_SUNI01000004.1"/>
</dbReference>
<sequence length="302" mass="32066">MIRPALALLLSAAPLAAHSPDDQTPHDQTGRIAVMSAFEPEWISLQADLEGAETQTINGTEFITGTLSGQEVVLFLSGVSMVNAAMTTQMALERFDIEAIVFSGIAGGVDPSLNIGDVVVAAEWGQWLETVMARQVGDAFELPGFLESPFPNEGMIFTRETTVASDRGDPERRFWFPADPALLEVAGRVAEATDLAACNADNDCLTEPPQIRVGGNGVSGSSFMDNATLRDWLAGTFEAQVVDMESAAVAQVAWSNQVPFIAFRSLSDLAGGGEGENEMGVFMSLASENSATLVKAFLAEMP</sequence>
<dbReference type="Proteomes" id="UP000309747">
    <property type="component" value="Unassembled WGS sequence"/>
</dbReference>
<keyword evidence="1" id="KW-0732">Signal</keyword>
<organism evidence="3 4">
    <name type="scientific">Paracoccus gahaiensis</name>
    <dbReference type="NCBI Taxonomy" id="1706839"/>
    <lineage>
        <taxon>Bacteria</taxon>
        <taxon>Pseudomonadati</taxon>
        <taxon>Pseudomonadota</taxon>
        <taxon>Alphaproteobacteria</taxon>
        <taxon>Rhodobacterales</taxon>
        <taxon>Paracoccaceae</taxon>
        <taxon>Paracoccus</taxon>
    </lineage>
</organism>
<dbReference type="Gene3D" id="3.40.50.1580">
    <property type="entry name" value="Nucleoside phosphorylase domain"/>
    <property type="match status" value="1"/>
</dbReference>
<accession>A0A4V5MVK8</accession>
<dbReference type="InterPro" id="IPR035994">
    <property type="entry name" value="Nucleoside_phosphorylase_sf"/>
</dbReference>
<feature type="domain" description="Nucleoside phosphorylase" evidence="2">
    <location>
        <begin position="32"/>
        <end position="299"/>
    </location>
</feature>
<dbReference type="GO" id="GO:0003824">
    <property type="term" value="F:catalytic activity"/>
    <property type="evidence" value="ECO:0007669"/>
    <property type="project" value="InterPro"/>
</dbReference>
<evidence type="ECO:0000313" key="3">
    <source>
        <dbReference type="EMBL" id="TJZ92578.1"/>
    </source>
</evidence>
<dbReference type="Pfam" id="PF01048">
    <property type="entry name" value="PNP_UDP_1"/>
    <property type="match status" value="1"/>
</dbReference>
<dbReference type="PANTHER" id="PTHR21234">
    <property type="entry name" value="PURINE NUCLEOSIDE PHOSPHORYLASE"/>
    <property type="match status" value="1"/>
</dbReference>
<dbReference type="PANTHER" id="PTHR21234:SF42">
    <property type="entry name" value="PHOSPHORYLASE SUPERFAMILY PROTEIN"/>
    <property type="match status" value="1"/>
</dbReference>
<protein>
    <submittedName>
        <fullName evidence="3">5'-methylthioadenosine/S-adenosylhomocysteine nucleosidase</fullName>
    </submittedName>
</protein>
<evidence type="ECO:0000256" key="1">
    <source>
        <dbReference type="SAM" id="SignalP"/>
    </source>
</evidence>
<reference evidence="3 4" key="1">
    <citation type="submission" date="2019-04" db="EMBL/GenBank/DDBJ databases">
        <authorList>
            <person name="Li J."/>
        </authorList>
    </citation>
    <scope>NUCLEOTIDE SEQUENCE [LARGE SCALE GENOMIC DNA]</scope>
    <source>
        <strain evidence="3 4">KCTC 42687</strain>
    </source>
</reference>
<proteinExistence type="predicted"/>
<dbReference type="GO" id="GO:0009116">
    <property type="term" value="P:nucleoside metabolic process"/>
    <property type="evidence" value="ECO:0007669"/>
    <property type="project" value="InterPro"/>
</dbReference>
<dbReference type="AlphaFoldDB" id="A0A4V5MVK8"/>
<keyword evidence="4" id="KW-1185">Reference proteome</keyword>
<feature type="chain" id="PRO_5020629633" evidence="1">
    <location>
        <begin position="20"/>
        <end position="302"/>
    </location>
</feature>
<dbReference type="SUPFAM" id="SSF53167">
    <property type="entry name" value="Purine and uridine phosphorylases"/>
    <property type="match status" value="1"/>
</dbReference>
<comment type="caution">
    <text evidence="3">The sequence shown here is derived from an EMBL/GenBank/DDBJ whole genome shotgun (WGS) entry which is preliminary data.</text>
</comment>
<name>A0A4V5MVK8_9RHOB</name>